<reference evidence="2" key="1">
    <citation type="submission" date="2020-05" db="EMBL/GenBank/DDBJ databases">
        <authorList>
            <person name="Chiriac C."/>
            <person name="Salcher M."/>
            <person name="Ghai R."/>
            <person name="Kavagutti S V."/>
        </authorList>
    </citation>
    <scope>NUCLEOTIDE SEQUENCE</scope>
</reference>
<organism evidence="2">
    <name type="scientific">freshwater metagenome</name>
    <dbReference type="NCBI Taxonomy" id="449393"/>
    <lineage>
        <taxon>unclassified sequences</taxon>
        <taxon>metagenomes</taxon>
        <taxon>ecological metagenomes</taxon>
    </lineage>
</organism>
<dbReference type="Pfam" id="PF07987">
    <property type="entry name" value="DUF1775"/>
    <property type="match status" value="1"/>
</dbReference>
<name>A0A6J5Z3W4_9ZZZZ</name>
<evidence type="ECO:0000313" key="2">
    <source>
        <dbReference type="EMBL" id="CAB4335109.1"/>
    </source>
</evidence>
<evidence type="ECO:0000259" key="1">
    <source>
        <dbReference type="Pfam" id="PF07987"/>
    </source>
</evidence>
<gene>
    <name evidence="2" type="ORF">UFOPK3770_00505</name>
</gene>
<sequence length="175" mass="18630">MITENHTRKVSRCTSALLAASMLLSYAPSAHAHGTLNLYGKNAIAGKKGVLTLTIPHGCGAGMSTTKIVMKLGKTWRKAKPKAVAGWDSSVRRSASGRWILTWTATAGGLSNTDSGDFPIAVSWPKKPGIYNTPTAQYCGTQLMYWKDPFNSAADGSGGYPATYPVPRVKVRAKA</sequence>
<dbReference type="InterPro" id="IPR012533">
    <property type="entry name" value="YcnI-copper_dom"/>
</dbReference>
<dbReference type="Gene3D" id="2.60.40.2230">
    <property type="entry name" value="Uncharacterised protein YcnI-like PF07987, DUF1775"/>
    <property type="match status" value="1"/>
</dbReference>
<accession>A0A6J5Z3W4</accession>
<proteinExistence type="predicted"/>
<dbReference type="EMBL" id="CAESAJ010000037">
    <property type="protein sequence ID" value="CAB4335109.1"/>
    <property type="molecule type" value="Genomic_DNA"/>
</dbReference>
<feature type="domain" description="YncI copper-binding" evidence="1">
    <location>
        <begin position="40"/>
        <end position="153"/>
    </location>
</feature>
<dbReference type="InterPro" id="IPR038507">
    <property type="entry name" value="YcnI-like_sf"/>
</dbReference>
<dbReference type="AlphaFoldDB" id="A0A6J5Z3W4"/>
<protein>
    <submittedName>
        <fullName evidence="2">Unannotated protein</fullName>
    </submittedName>
</protein>